<dbReference type="GO" id="GO:0005634">
    <property type="term" value="C:nucleus"/>
    <property type="evidence" value="ECO:0007669"/>
    <property type="project" value="TreeGrafter"/>
</dbReference>
<feature type="region of interest" description="Disordered" evidence="4">
    <location>
        <begin position="54"/>
        <end position="75"/>
    </location>
</feature>
<feature type="repeat" description="ANK" evidence="3">
    <location>
        <begin position="365"/>
        <end position="397"/>
    </location>
</feature>
<evidence type="ECO:0000256" key="4">
    <source>
        <dbReference type="SAM" id="MobiDB-lite"/>
    </source>
</evidence>
<keyword evidence="2 3" id="KW-0040">ANK repeat</keyword>
<dbReference type="Gene3D" id="1.25.40.20">
    <property type="entry name" value="Ankyrin repeat-containing domain"/>
    <property type="match status" value="3"/>
</dbReference>
<reference evidence="5" key="1">
    <citation type="submission" date="2020-05" db="EMBL/GenBank/DDBJ databases">
        <title>Phylogenomic resolution of chytrid fungi.</title>
        <authorList>
            <person name="Stajich J.E."/>
            <person name="Amses K."/>
            <person name="Simmons R."/>
            <person name="Seto K."/>
            <person name="Myers J."/>
            <person name="Bonds A."/>
            <person name="Quandt C.A."/>
            <person name="Barry K."/>
            <person name="Liu P."/>
            <person name="Grigoriev I."/>
            <person name="Longcore J.E."/>
            <person name="James T.Y."/>
        </authorList>
    </citation>
    <scope>NUCLEOTIDE SEQUENCE</scope>
    <source>
        <strain evidence="5">JEL0513</strain>
    </source>
</reference>
<dbReference type="PROSITE" id="PS50297">
    <property type="entry name" value="ANK_REP_REGION"/>
    <property type="match status" value="6"/>
</dbReference>
<dbReference type="AlphaFoldDB" id="A0AAD5SRQ8"/>
<keyword evidence="1" id="KW-0677">Repeat</keyword>
<dbReference type="Proteomes" id="UP001211907">
    <property type="component" value="Unassembled WGS sequence"/>
</dbReference>
<feature type="repeat" description="ANK" evidence="3">
    <location>
        <begin position="288"/>
        <end position="320"/>
    </location>
</feature>
<dbReference type="InterPro" id="IPR036770">
    <property type="entry name" value="Ankyrin_rpt-contain_sf"/>
</dbReference>
<comment type="caution">
    <text evidence="5">The sequence shown here is derived from an EMBL/GenBank/DDBJ whole genome shotgun (WGS) entry which is preliminary data.</text>
</comment>
<organism evidence="5 6">
    <name type="scientific">Physocladia obscura</name>
    <dbReference type="NCBI Taxonomy" id="109957"/>
    <lineage>
        <taxon>Eukaryota</taxon>
        <taxon>Fungi</taxon>
        <taxon>Fungi incertae sedis</taxon>
        <taxon>Chytridiomycota</taxon>
        <taxon>Chytridiomycota incertae sedis</taxon>
        <taxon>Chytridiomycetes</taxon>
        <taxon>Chytridiales</taxon>
        <taxon>Chytriomycetaceae</taxon>
        <taxon>Physocladia</taxon>
    </lineage>
</organism>
<feature type="repeat" description="ANK" evidence="3">
    <location>
        <begin position="432"/>
        <end position="454"/>
    </location>
</feature>
<feature type="non-terminal residue" evidence="5">
    <location>
        <position position="611"/>
    </location>
</feature>
<dbReference type="SMART" id="SM00248">
    <property type="entry name" value="ANK"/>
    <property type="match status" value="11"/>
</dbReference>
<dbReference type="GO" id="GO:0045944">
    <property type="term" value="P:positive regulation of transcription by RNA polymerase II"/>
    <property type="evidence" value="ECO:0007669"/>
    <property type="project" value="TreeGrafter"/>
</dbReference>
<dbReference type="EMBL" id="JADGJH010003473">
    <property type="protein sequence ID" value="KAJ3090690.1"/>
    <property type="molecule type" value="Genomic_DNA"/>
</dbReference>
<dbReference type="Pfam" id="PF13637">
    <property type="entry name" value="Ank_4"/>
    <property type="match status" value="1"/>
</dbReference>
<dbReference type="Pfam" id="PF00023">
    <property type="entry name" value="Ank"/>
    <property type="match status" value="1"/>
</dbReference>
<dbReference type="PRINTS" id="PR01415">
    <property type="entry name" value="ANKYRIN"/>
</dbReference>
<dbReference type="PANTHER" id="PTHR24193">
    <property type="entry name" value="ANKYRIN REPEAT PROTEIN"/>
    <property type="match status" value="1"/>
</dbReference>
<dbReference type="PROSITE" id="PS50088">
    <property type="entry name" value="ANK_REPEAT"/>
    <property type="match status" value="6"/>
</dbReference>
<evidence type="ECO:0000256" key="3">
    <source>
        <dbReference type="PROSITE-ProRule" id="PRU00023"/>
    </source>
</evidence>
<name>A0AAD5SRQ8_9FUNG</name>
<gene>
    <name evidence="5" type="ORF">HK100_007372</name>
</gene>
<evidence type="ECO:0000313" key="5">
    <source>
        <dbReference type="EMBL" id="KAJ3090690.1"/>
    </source>
</evidence>
<proteinExistence type="predicted"/>
<dbReference type="SUPFAM" id="SSF48403">
    <property type="entry name" value="Ankyrin repeat"/>
    <property type="match status" value="1"/>
</dbReference>
<evidence type="ECO:0000313" key="6">
    <source>
        <dbReference type="Proteomes" id="UP001211907"/>
    </source>
</evidence>
<dbReference type="GO" id="GO:0000976">
    <property type="term" value="F:transcription cis-regulatory region binding"/>
    <property type="evidence" value="ECO:0007669"/>
    <property type="project" value="TreeGrafter"/>
</dbReference>
<dbReference type="InterPro" id="IPR002110">
    <property type="entry name" value="Ankyrin_rpt"/>
</dbReference>
<keyword evidence="6" id="KW-1185">Reference proteome</keyword>
<protein>
    <submittedName>
        <fullName evidence="5">Uncharacterized protein</fullName>
    </submittedName>
</protein>
<evidence type="ECO:0000256" key="1">
    <source>
        <dbReference type="ARBA" id="ARBA00022737"/>
    </source>
</evidence>
<evidence type="ECO:0000256" key="2">
    <source>
        <dbReference type="ARBA" id="ARBA00023043"/>
    </source>
</evidence>
<sequence length="611" mass="65659">MEKLPKELVAQIALHIPPTEHRKLRLLSRSLAAKAHFTDFSFALAALLALNPPSPQTSPAPNDINDPDFHNDTGINNDAYPASDPLASLPLARLGPNFSAAAIAIRGFTFFIFHPSLAVLRVATLEQLACQACALLFTPTPLLPESFCGKTQATYALEWSAQKNCLALAKLLLSHGADPNLFPAGSSPSIALAASEGHFDMVTLLLHYHADVSLCESERQFCALNLAAQSSCKNSSAIAKLLLENGAYVDQIDYGRWTPLHWASEMGNLDFVDLLLDQNATIDAKDDQDRTPLHWACAKGQIIVVKHLIEGYAKTETSRHKKRADIHATTAAGSTPLHLAAANGFCNVVTYLLAHQANADARDNTNRTPLHAAADSGYSRVCTLLLESGANPAAADDDAYTPLHAAVISRHSDATRELLAASATPLCAQTVNGHTPLHVAAATDDTQLVEMIINATISRGGHSSCPSKNSELAGLLAMKNIAGHTALQHACVLGSNKSVQLLFALSPDSCFATVSGTTETQGSDVSRVDKDSPLHLAIRFGHFSLVEILVDKILSTNQNRDKMKLLFDSALDFTIDCFLSLRPYATSVDRDIARVLVEKGHAEIANTWEIE</sequence>
<feature type="repeat" description="ANK" evidence="3">
    <location>
        <begin position="255"/>
        <end position="287"/>
    </location>
</feature>
<dbReference type="PANTHER" id="PTHR24193:SF121">
    <property type="entry name" value="ADA2A-CONTAINING COMPLEX COMPONENT 3, ISOFORM D"/>
    <property type="match status" value="1"/>
</dbReference>
<dbReference type="InterPro" id="IPR050663">
    <property type="entry name" value="Ankyrin-SOCS_Box"/>
</dbReference>
<feature type="repeat" description="ANK" evidence="3">
    <location>
        <begin position="529"/>
        <end position="561"/>
    </location>
</feature>
<feature type="repeat" description="ANK" evidence="3">
    <location>
        <begin position="332"/>
        <end position="364"/>
    </location>
</feature>
<accession>A0AAD5SRQ8</accession>
<dbReference type="Pfam" id="PF12796">
    <property type="entry name" value="Ank_2"/>
    <property type="match status" value="3"/>
</dbReference>